<dbReference type="Gene3D" id="2.40.70.10">
    <property type="entry name" value="Acid Proteases"/>
    <property type="match status" value="2"/>
</dbReference>
<dbReference type="InterPro" id="IPR021109">
    <property type="entry name" value="Peptidase_aspartic_dom_sf"/>
</dbReference>
<evidence type="ECO:0000256" key="2">
    <source>
        <dbReference type="ARBA" id="ARBA00022670"/>
    </source>
</evidence>
<accession>A0A0D3G733</accession>
<keyword evidence="6" id="KW-1133">Transmembrane helix</keyword>
<evidence type="ECO:0000259" key="7">
    <source>
        <dbReference type="PROSITE" id="PS51767"/>
    </source>
</evidence>
<dbReference type="PANTHER" id="PTHR47967:SF85">
    <property type="entry name" value="OS05G0384300 PROTEIN"/>
    <property type="match status" value="1"/>
</dbReference>
<evidence type="ECO:0000256" key="5">
    <source>
        <dbReference type="ARBA" id="ARBA00023180"/>
    </source>
</evidence>
<dbReference type="eggNOG" id="KOG1339">
    <property type="taxonomic scope" value="Eukaryota"/>
</dbReference>
<dbReference type="SUPFAM" id="SSF50630">
    <property type="entry name" value="Acid proteases"/>
    <property type="match status" value="1"/>
</dbReference>
<keyword evidence="9" id="KW-1185">Reference proteome</keyword>
<evidence type="ECO:0000313" key="9">
    <source>
        <dbReference type="Proteomes" id="UP000026960"/>
    </source>
</evidence>
<dbReference type="InterPro" id="IPR034161">
    <property type="entry name" value="Pepsin-like_plant"/>
</dbReference>
<evidence type="ECO:0000256" key="1">
    <source>
        <dbReference type="ARBA" id="ARBA00007447"/>
    </source>
</evidence>
<keyword evidence="2" id="KW-0645">Protease</keyword>
<reference evidence="8" key="1">
    <citation type="journal article" date="2009" name="Rice">
        <title>De Novo Next Generation Sequencing of Plant Genomes.</title>
        <authorList>
            <person name="Rounsley S."/>
            <person name="Marri P.R."/>
            <person name="Yu Y."/>
            <person name="He R."/>
            <person name="Sisneros N."/>
            <person name="Goicoechea J.L."/>
            <person name="Lee S.J."/>
            <person name="Angelova A."/>
            <person name="Kudrna D."/>
            <person name="Luo M."/>
            <person name="Affourtit J."/>
            <person name="Desany B."/>
            <person name="Knight J."/>
            <person name="Niazi F."/>
            <person name="Egholm M."/>
            <person name="Wing R.A."/>
        </authorList>
    </citation>
    <scope>NUCLEOTIDE SEQUENCE [LARGE SCALE GENOMIC DNA]</scope>
    <source>
        <strain evidence="8">cv. IRGC 105608</strain>
    </source>
</reference>
<evidence type="ECO:0000256" key="3">
    <source>
        <dbReference type="ARBA" id="ARBA00022750"/>
    </source>
</evidence>
<comment type="similarity">
    <text evidence="1">Belongs to the peptidase A1 family.</text>
</comment>
<dbReference type="Gramene" id="OBART05G14760.1">
    <property type="protein sequence ID" value="OBART05G14760.1"/>
    <property type="gene ID" value="OBART05G14760"/>
</dbReference>
<dbReference type="InterPro" id="IPR033121">
    <property type="entry name" value="PEPTIDASE_A1"/>
</dbReference>
<reference evidence="8" key="2">
    <citation type="submission" date="2015-03" db="UniProtKB">
        <authorList>
            <consortium name="EnsemblPlants"/>
        </authorList>
    </citation>
    <scope>IDENTIFICATION</scope>
</reference>
<dbReference type="PaxDb" id="65489-OBART05G14760.1"/>
<organism evidence="8">
    <name type="scientific">Oryza barthii</name>
    <dbReference type="NCBI Taxonomy" id="65489"/>
    <lineage>
        <taxon>Eukaryota</taxon>
        <taxon>Viridiplantae</taxon>
        <taxon>Streptophyta</taxon>
        <taxon>Embryophyta</taxon>
        <taxon>Tracheophyta</taxon>
        <taxon>Spermatophyta</taxon>
        <taxon>Magnoliopsida</taxon>
        <taxon>Liliopsida</taxon>
        <taxon>Poales</taxon>
        <taxon>Poaceae</taxon>
        <taxon>BOP clade</taxon>
        <taxon>Oryzoideae</taxon>
        <taxon>Oryzeae</taxon>
        <taxon>Oryzinae</taxon>
        <taxon>Oryza</taxon>
    </lineage>
</organism>
<proteinExistence type="inferred from homology"/>
<dbReference type="EnsemblPlants" id="OBART05G14760.1">
    <property type="protein sequence ID" value="OBART05G14760.1"/>
    <property type="gene ID" value="OBART05G14760"/>
</dbReference>
<feature type="transmembrane region" description="Helical" evidence="6">
    <location>
        <begin position="7"/>
        <end position="26"/>
    </location>
</feature>
<dbReference type="AlphaFoldDB" id="A0A0D3G733"/>
<name>A0A0D3G733_9ORYZ</name>
<dbReference type="CDD" id="cd05476">
    <property type="entry name" value="pepsin_A_like_plant"/>
    <property type="match status" value="1"/>
</dbReference>
<feature type="domain" description="Peptidase A1" evidence="7">
    <location>
        <begin position="65"/>
        <end position="413"/>
    </location>
</feature>
<keyword evidence="6" id="KW-0472">Membrane</keyword>
<dbReference type="InterPro" id="IPR051708">
    <property type="entry name" value="Plant_Aspart_Prot_A1"/>
</dbReference>
<dbReference type="GO" id="GO:0005576">
    <property type="term" value="C:extracellular region"/>
    <property type="evidence" value="ECO:0007669"/>
    <property type="project" value="TreeGrafter"/>
</dbReference>
<dbReference type="PANTHER" id="PTHR47967">
    <property type="entry name" value="OS07G0603500 PROTEIN-RELATED"/>
    <property type="match status" value="1"/>
</dbReference>
<dbReference type="GO" id="GO:0006508">
    <property type="term" value="P:proteolysis"/>
    <property type="evidence" value="ECO:0007669"/>
    <property type="project" value="UniProtKB-KW"/>
</dbReference>
<dbReference type="HOGENOM" id="CLU_005738_2_1_1"/>
<keyword evidence="5" id="KW-0325">Glycoprotein</keyword>
<sequence length="457" mass="48038">MADRTRAVAIAIASHLIVILATAMVVSPNSVDERFGVSPRTNTQLGAFLKENAADMATRLPRRPYVFSLIVGTPPQNITGALHINGELVSMPCVECAANTPCNDNRPDAYLVGESRTLDVELCTSQRCQRLAPQNQRTCGGGSRACQYTYTYGGRNETAGFLATEAFAFGETRANVTFACGVRNVESFGGAPGVVGLSRGNLSLVTQLQLGRFSYYLAPEEDHAGDAGNASFVLFGDDAAPRTGNTSYTRLVVTNATGHPDYYYVALAGVRVGAKNLAITGGGGGGGSLDVVVSSSLPITYLEKSAYDLLKQELMSTLGSNTADGSALGLDLCYTNTGGGGVKEFPAMALVFAGGEVMELKPRNYVYRDESTGLVCLTILPSPEDVSSSALGTLIQTGTHMIYDVQGSRLGFESFDLLPSKSGSSDRPPSSAATPPRNISPATIACFVWCVVASIVL</sequence>
<protein>
    <recommendedName>
        <fullName evidence="7">Peptidase A1 domain-containing protein</fullName>
    </recommendedName>
</protein>
<dbReference type="Pfam" id="PF14541">
    <property type="entry name" value="TAXi_C"/>
    <property type="match status" value="1"/>
</dbReference>
<evidence type="ECO:0000256" key="4">
    <source>
        <dbReference type="ARBA" id="ARBA00022801"/>
    </source>
</evidence>
<dbReference type="GO" id="GO:0004190">
    <property type="term" value="F:aspartic-type endopeptidase activity"/>
    <property type="evidence" value="ECO:0007669"/>
    <property type="project" value="UniProtKB-KW"/>
</dbReference>
<keyword evidence="3" id="KW-0064">Aspartyl protease</keyword>
<dbReference type="InterPro" id="IPR032861">
    <property type="entry name" value="TAXi_N"/>
</dbReference>
<keyword evidence="4" id="KW-0378">Hydrolase</keyword>
<dbReference type="Pfam" id="PF14543">
    <property type="entry name" value="TAXi_N"/>
    <property type="match status" value="1"/>
</dbReference>
<dbReference type="STRING" id="65489.A0A0D3G733"/>
<evidence type="ECO:0000313" key="8">
    <source>
        <dbReference type="EnsemblPlants" id="OBART05G14760.1"/>
    </source>
</evidence>
<dbReference type="InterPro" id="IPR032799">
    <property type="entry name" value="TAXi_C"/>
</dbReference>
<dbReference type="Proteomes" id="UP000026960">
    <property type="component" value="Chromosome 5"/>
</dbReference>
<dbReference type="PROSITE" id="PS51767">
    <property type="entry name" value="PEPTIDASE_A1"/>
    <property type="match status" value="1"/>
</dbReference>
<evidence type="ECO:0000256" key="6">
    <source>
        <dbReference type="SAM" id="Phobius"/>
    </source>
</evidence>
<keyword evidence="6" id="KW-0812">Transmembrane</keyword>